<dbReference type="InterPro" id="IPR000792">
    <property type="entry name" value="Tscrpt_reg_LuxR_C"/>
</dbReference>
<dbReference type="InParanoid" id="A0A4R6QJY2"/>
<dbReference type="AlphaFoldDB" id="A0A4R6QJY2"/>
<dbReference type="InterPro" id="IPR016032">
    <property type="entry name" value="Sig_transdc_resp-reg_C-effctor"/>
</dbReference>
<sequence length="83" mass="9139">MRDAGVFDDIASHQAIGADLHQRDLDLLTMEWQGLSTKEISQRTGMTAASVDSRFQRINSRLKCQIRKASAKRAAAQGLLKPG</sequence>
<name>A0A4R6QJY2_9BURK</name>
<accession>A0A4R6QJY2</accession>
<dbReference type="Pfam" id="PF08281">
    <property type="entry name" value="Sigma70_r4_2"/>
    <property type="match status" value="1"/>
</dbReference>
<dbReference type="InterPro" id="IPR013249">
    <property type="entry name" value="RNA_pol_sigma70_r4_t2"/>
</dbReference>
<dbReference type="SUPFAM" id="SSF46894">
    <property type="entry name" value="C-terminal effector domain of the bipartite response regulators"/>
    <property type="match status" value="1"/>
</dbReference>
<dbReference type="GO" id="GO:0006352">
    <property type="term" value="P:DNA-templated transcription initiation"/>
    <property type="evidence" value="ECO:0007669"/>
    <property type="project" value="InterPro"/>
</dbReference>
<dbReference type="EMBL" id="SNXS01000009">
    <property type="protein sequence ID" value="TDP62071.1"/>
    <property type="molecule type" value="Genomic_DNA"/>
</dbReference>
<feature type="domain" description="HTH luxR-type" evidence="1">
    <location>
        <begin position="34"/>
        <end position="61"/>
    </location>
</feature>
<evidence type="ECO:0000259" key="1">
    <source>
        <dbReference type="PROSITE" id="PS00622"/>
    </source>
</evidence>
<dbReference type="PROSITE" id="PS00622">
    <property type="entry name" value="HTH_LUXR_1"/>
    <property type="match status" value="1"/>
</dbReference>
<dbReference type="GO" id="GO:0016987">
    <property type="term" value="F:sigma factor activity"/>
    <property type="evidence" value="ECO:0007669"/>
    <property type="project" value="InterPro"/>
</dbReference>
<protein>
    <submittedName>
        <fullName evidence="2">Sigma-70-like protein</fullName>
    </submittedName>
</protein>
<proteinExistence type="predicted"/>
<reference evidence="2 3" key="1">
    <citation type="submission" date="2019-03" db="EMBL/GenBank/DDBJ databases">
        <title>Genomic Encyclopedia of Type Strains, Phase IV (KMG-IV): sequencing the most valuable type-strain genomes for metagenomic binning, comparative biology and taxonomic classification.</title>
        <authorList>
            <person name="Goeker M."/>
        </authorList>
    </citation>
    <scope>NUCLEOTIDE SEQUENCE [LARGE SCALE GENOMIC DNA]</scope>
    <source>
        <strain evidence="2 3">DSM 16998</strain>
    </source>
</reference>
<evidence type="ECO:0000313" key="3">
    <source>
        <dbReference type="Proteomes" id="UP000295361"/>
    </source>
</evidence>
<dbReference type="Gene3D" id="1.10.10.10">
    <property type="entry name" value="Winged helix-like DNA-binding domain superfamily/Winged helix DNA-binding domain"/>
    <property type="match status" value="1"/>
</dbReference>
<gene>
    <name evidence="2" type="ORF">DES47_10951</name>
</gene>
<dbReference type="GO" id="GO:0003677">
    <property type="term" value="F:DNA binding"/>
    <property type="evidence" value="ECO:0007669"/>
    <property type="project" value="InterPro"/>
</dbReference>
<organism evidence="2 3">
    <name type="scientific">Roseateles toxinivorans</name>
    <dbReference type="NCBI Taxonomy" id="270368"/>
    <lineage>
        <taxon>Bacteria</taxon>
        <taxon>Pseudomonadati</taxon>
        <taxon>Pseudomonadota</taxon>
        <taxon>Betaproteobacteria</taxon>
        <taxon>Burkholderiales</taxon>
        <taxon>Sphaerotilaceae</taxon>
        <taxon>Roseateles</taxon>
    </lineage>
</organism>
<comment type="caution">
    <text evidence="2">The sequence shown here is derived from an EMBL/GenBank/DDBJ whole genome shotgun (WGS) entry which is preliminary data.</text>
</comment>
<keyword evidence="3" id="KW-1185">Reference proteome</keyword>
<dbReference type="InterPro" id="IPR036388">
    <property type="entry name" value="WH-like_DNA-bd_sf"/>
</dbReference>
<evidence type="ECO:0000313" key="2">
    <source>
        <dbReference type="EMBL" id="TDP62071.1"/>
    </source>
</evidence>
<dbReference type="Proteomes" id="UP000295361">
    <property type="component" value="Unassembled WGS sequence"/>
</dbReference>